<dbReference type="AlphaFoldDB" id="A0A3N4L3Y9"/>
<dbReference type="Proteomes" id="UP000277580">
    <property type="component" value="Unassembled WGS sequence"/>
</dbReference>
<dbReference type="InParanoid" id="A0A3N4L3Y9"/>
<dbReference type="EMBL" id="ML119105">
    <property type="protein sequence ID" value="RPB17543.1"/>
    <property type="molecule type" value="Genomic_DNA"/>
</dbReference>
<name>A0A3N4L3Y9_9PEZI</name>
<reference evidence="1 2" key="1">
    <citation type="journal article" date="2018" name="Nat. Ecol. Evol.">
        <title>Pezizomycetes genomes reveal the molecular basis of ectomycorrhizal truffle lifestyle.</title>
        <authorList>
            <person name="Murat C."/>
            <person name="Payen T."/>
            <person name="Noel B."/>
            <person name="Kuo A."/>
            <person name="Morin E."/>
            <person name="Chen J."/>
            <person name="Kohler A."/>
            <person name="Krizsan K."/>
            <person name="Balestrini R."/>
            <person name="Da Silva C."/>
            <person name="Montanini B."/>
            <person name="Hainaut M."/>
            <person name="Levati E."/>
            <person name="Barry K.W."/>
            <person name="Belfiori B."/>
            <person name="Cichocki N."/>
            <person name="Clum A."/>
            <person name="Dockter R.B."/>
            <person name="Fauchery L."/>
            <person name="Guy J."/>
            <person name="Iotti M."/>
            <person name="Le Tacon F."/>
            <person name="Lindquist E.A."/>
            <person name="Lipzen A."/>
            <person name="Malagnac F."/>
            <person name="Mello A."/>
            <person name="Molinier V."/>
            <person name="Miyauchi S."/>
            <person name="Poulain J."/>
            <person name="Riccioni C."/>
            <person name="Rubini A."/>
            <person name="Sitrit Y."/>
            <person name="Splivallo R."/>
            <person name="Traeger S."/>
            <person name="Wang M."/>
            <person name="Zifcakova L."/>
            <person name="Wipf D."/>
            <person name="Zambonelli A."/>
            <person name="Paolocci F."/>
            <person name="Nowrousian M."/>
            <person name="Ottonello S."/>
            <person name="Baldrian P."/>
            <person name="Spatafora J.W."/>
            <person name="Henrissat B."/>
            <person name="Nagy L.G."/>
            <person name="Aury J.M."/>
            <person name="Wincker P."/>
            <person name="Grigoriev I.V."/>
            <person name="Bonfante P."/>
            <person name="Martin F.M."/>
        </authorList>
    </citation>
    <scope>NUCLEOTIDE SEQUENCE [LARGE SCALE GENOMIC DNA]</scope>
    <source>
        <strain evidence="1 2">CCBAS932</strain>
    </source>
</reference>
<protein>
    <submittedName>
        <fullName evidence="1">Uncharacterized protein</fullName>
    </submittedName>
</protein>
<organism evidence="1 2">
    <name type="scientific">Morchella conica CCBAS932</name>
    <dbReference type="NCBI Taxonomy" id="1392247"/>
    <lineage>
        <taxon>Eukaryota</taxon>
        <taxon>Fungi</taxon>
        <taxon>Dikarya</taxon>
        <taxon>Ascomycota</taxon>
        <taxon>Pezizomycotina</taxon>
        <taxon>Pezizomycetes</taxon>
        <taxon>Pezizales</taxon>
        <taxon>Morchellaceae</taxon>
        <taxon>Morchella</taxon>
    </lineage>
</organism>
<gene>
    <name evidence="1" type="ORF">P167DRAFT_561223</name>
</gene>
<sequence>MHSGFFFLFFLSFLSFFFFLWCVFQLSSVIRLASGEKTMVHAGKFTKKRYHPPPYSVVVSYDVTGMTRKVAQCADKLHILRSAVSKQGTRGPPDGVWLGDTC</sequence>
<keyword evidence="2" id="KW-1185">Reference proteome</keyword>
<accession>A0A3N4L3Y9</accession>
<proteinExistence type="predicted"/>
<evidence type="ECO:0000313" key="1">
    <source>
        <dbReference type="EMBL" id="RPB17543.1"/>
    </source>
</evidence>
<evidence type="ECO:0000313" key="2">
    <source>
        <dbReference type="Proteomes" id="UP000277580"/>
    </source>
</evidence>